<dbReference type="EMBL" id="KB822712">
    <property type="protein sequence ID" value="ETN45349.1"/>
    <property type="molecule type" value="Genomic_DNA"/>
</dbReference>
<keyword evidence="10" id="KW-1185">Reference proteome</keyword>
<dbReference type="InterPro" id="IPR036864">
    <property type="entry name" value="Zn2-C6_fun-type_DNA-bd_sf"/>
</dbReference>
<dbReference type="Gene3D" id="4.10.240.10">
    <property type="entry name" value="Zn(2)-C6 fungal-type DNA-binding domain"/>
    <property type="match status" value="1"/>
</dbReference>
<dbReference type="Pfam" id="PF11951">
    <property type="entry name" value="Fungal_trans_2"/>
    <property type="match status" value="1"/>
</dbReference>
<keyword evidence="5" id="KW-0539">Nucleus</keyword>
<organism evidence="9 10">
    <name type="scientific">Cyphellophora europaea (strain CBS 101466)</name>
    <name type="common">Phialophora europaea</name>
    <dbReference type="NCBI Taxonomy" id="1220924"/>
    <lineage>
        <taxon>Eukaryota</taxon>
        <taxon>Fungi</taxon>
        <taxon>Dikarya</taxon>
        <taxon>Ascomycota</taxon>
        <taxon>Pezizomycotina</taxon>
        <taxon>Eurotiomycetes</taxon>
        <taxon>Chaetothyriomycetidae</taxon>
        <taxon>Chaetothyriales</taxon>
        <taxon>Cyphellophoraceae</taxon>
        <taxon>Cyphellophora</taxon>
    </lineage>
</organism>
<dbReference type="GO" id="GO:0003677">
    <property type="term" value="F:DNA binding"/>
    <property type="evidence" value="ECO:0007669"/>
    <property type="project" value="UniProtKB-KW"/>
</dbReference>
<dbReference type="eggNOG" id="ENOG502SJ4C">
    <property type="taxonomic scope" value="Eukaryota"/>
</dbReference>
<dbReference type="GO" id="GO:0005634">
    <property type="term" value="C:nucleus"/>
    <property type="evidence" value="ECO:0007669"/>
    <property type="project" value="UniProtKB-SubCell"/>
</dbReference>
<evidence type="ECO:0000256" key="5">
    <source>
        <dbReference type="ARBA" id="ARBA00023242"/>
    </source>
</evidence>
<evidence type="ECO:0000313" key="10">
    <source>
        <dbReference type="Proteomes" id="UP000030752"/>
    </source>
</evidence>
<proteinExistence type="predicted"/>
<dbReference type="SUPFAM" id="SSF57701">
    <property type="entry name" value="Zn2/Cys6 DNA-binding domain"/>
    <property type="match status" value="1"/>
</dbReference>
<evidence type="ECO:0000256" key="3">
    <source>
        <dbReference type="ARBA" id="ARBA00023125"/>
    </source>
</evidence>
<accession>W2SBP6</accession>
<dbReference type="OrthoDB" id="4137815at2759"/>
<keyword evidence="4" id="KW-0804">Transcription</keyword>
<dbReference type="PANTHER" id="PTHR37534:SF46">
    <property type="entry name" value="ZN(II)2CYS6 TRANSCRIPTION FACTOR (EUROFUNG)"/>
    <property type="match status" value="1"/>
</dbReference>
<comment type="subcellular location">
    <subcellularLocation>
        <location evidence="1">Nucleus</location>
    </subcellularLocation>
</comment>
<dbReference type="InterPro" id="IPR001138">
    <property type="entry name" value="Zn2Cys6_DnaBD"/>
</dbReference>
<feature type="compositionally biased region" description="Low complexity" evidence="6">
    <location>
        <begin position="90"/>
        <end position="102"/>
    </location>
</feature>
<dbReference type="VEuPathDB" id="FungiDB:HMPREF1541_09180"/>
<evidence type="ECO:0000256" key="4">
    <source>
        <dbReference type="ARBA" id="ARBA00023163"/>
    </source>
</evidence>
<name>W2SBP6_CYPE1</name>
<dbReference type="InParanoid" id="W2SBP6"/>
<dbReference type="GO" id="GO:0000981">
    <property type="term" value="F:DNA-binding transcription factor activity, RNA polymerase II-specific"/>
    <property type="evidence" value="ECO:0007669"/>
    <property type="project" value="InterPro"/>
</dbReference>
<evidence type="ECO:0000259" key="8">
    <source>
        <dbReference type="PROSITE" id="PS00463"/>
    </source>
</evidence>
<dbReference type="GO" id="GO:0008270">
    <property type="term" value="F:zinc ion binding"/>
    <property type="evidence" value="ECO:0007669"/>
    <property type="project" value="InterPro"/>
</dbReference>
<evidence type="ECO:0000313" key="9">
    <source>
        <dbReference type="EMBL" id="ETN45349.1"/>
    </source>
</evidence>
<dbReference type="RefSeq" id="XP_008712077.1">
    <property type="nucleotide sequence ID" value="XM_008713855.1"/>
</dbReference>
<sequence>MPADSQPRRACDRCHNIKERCQWSPDSDVCQRCLRLGHDCQTLRPVQRLGRKPRSQALRTLPLHGAPQPPLGYGDAPLDARSFTERSDSASHASHASPAESADSPRTRDLTKAFADMTGLSDAERELCSVCFAKSDAAGQFTLGPSFHFTHRADLTYRLSSAVPELKDAFVACAVIMARHQNLAVSQKAVELCARKAAVGIASLRMLQVRKREDVSVCLVLGMVIVTYSLFMATGEGRAICASALTHVRPWYRSPNVHFEIDEYAYLICLMYTEMIECILESDVPTLRYGDFGKHVTWVDRYMGLSPPVLTFFYDLCQLGNSLRNTRNTEDEATQRRMHEIESSIKRWMPLTPAGFPDRYTHIEVLQIMTQIKSLRQAALLVLHRLRFPYGVQDEKGLALSDSILLECGLAMQHIPGVPMGMDIAFVIACFEPKEEWHQQETLTQVADYLKFSDAFHEKIRAMLQQIWRAKIVRRDIYWFDIPSFLS</sequence>
<dbReference type="PANTHER" id="PTHR37534">
    <property type="entry name" value="TRANSCRIPTIONAL ACTIVATOR PROTEIN UGA3"/>
    <property type="match status" value="1"/>
</dbReference>
<dbReference type="PROSITE" id="PS00463">
    <property type="entry name" value="ZN2_CY6_FUNGAL_1"/>
    <property type="match status" value="1"/>
</dbReference>
<evidence type="ECO:0000256" key="6">
    <source>
        <dbReference type="SAM" id="MobiDB-lite"/>
    </source>
</evidence>
<keyword evidence="7" id="KW-1133">Transmembrane helix</keyword>
<evidence type="ECO:0000256" key="2">
    <source>
        <dbReference type="ARBA" id="ARBA00023015"/>
    </source>
</evidence>
<dbReference type="GeneID" id="19976519"/>
<dbReference type="InterPro" id="IPR021858">
    <property type="entry name" value="Fun_TF"/>
</dbReference>
<keyword evidence="2" id="KW-0805">Transcription regulation</keyword>
<dbReference type="AlphaFoldDB" id="W2SBP6"/>
<feature type="domain" description="Zn(2)-C6 fungal-type" evidence="8">
    <location>
        <begin position="10"/>
        <end position="40"/>
    </location>
</feature>
<evidence type="ECO:0000256" key="7">
    <source>
        <dbReference type="SAM" id="Phobius"/>
    </source>
</evidence>
<feature type="transmembrane region" description="Helical" evidence="7">
    <location>
        <begin position="215"/>
        <end position="233"/>
    </location>
</feature>
<evidence type="ECO:0000256" key="1">
    <source>
        <dbReference type="ARBA" id="ARBA00004123"/>
    </source>
</evidence>
<keyword evidence="7" id="KW-0812">Transmembrane</keyword>
<feature type="region of interest" description="Disordered" evidence="6">
    <location>
        <begin position="61"/>
        <end position="108"/>
    </location>
</feature>
<reference evidence="9 10" key="1">
    <citation type="submission" date="2013-03" db="EMBL/GenBank/DDBJ databases">
        <title>The Genome Sequence of Phialophora europaea CBS 101466.</title>
        <authorList>
            <consortium name="The Broad Institute Genomics Platform"/>
            <person name="Cuomo C."/>
            <person name="de Hoog S."/>
            <person name="Gorbushina A."/>
            <person name="Walker B."/>
            <person name="Young S.K."/>
            <person name="Zeng Q."/>
            <person name="Gargeya S."/>
            <person name="Fitzgerald M."/>
            <person name="Haas B."/>
            <person name="Abouelleil A."/>
            <person name="Allen A.W."/>
            <person name="Alvarado L."/>
            <person name="Arachchi H.M."/>
            <person name="Berlin A.M."/>
            <person name="Chapman S.B."/>
            <person name="Gainer-Dewar J."/>
            <person name="Goldberg J."/>
            <person name="Griggs A."/>
            <person name="Gujja S."/>
            <person name="Hansen M."/>
            <person name="Howarth C."/>
            <person name="Imamovic A."/>
            <person name="Ireland A."/>
            <person name="Larimer J."/>
            <person name="McCowan C."/>
            <person name="Murphy C."/>
            <person name="Pearson M."/>
            <person name="Poon T.W."/>
            <person name="Priest M."/>
            <person name="Roberts A."/>
            <person name="Saif S."/>
            <person name="Shea T."/>
            <person name="Sisk P."/>
            <person name="Sykes S."/>
            <person name="Wortman J."/>
            <person name="Nusbaum C."/>
            <person name="Birren B."/>
        </authorList>
    </citation>
    <scope>NUCLEOTIDE SEQUENCE [LARGE SCALE GENOMIC DNA]</scope>
    <source>
        <strain evidence="9 10">CBS 101466</strain>
    </source>
</reference>
<dbReference type="HOGENOM" id="CLU_036113_0_0_1"/>
<gene>
    <name evidence="9" type="ORF">HMPREF1541_09180</name>
</gene>
<protein>
    <recommendedName>
        <fullName evidence="8">Zn(2)-C6 fungal-type domain-containing protein</fullName>
    </recommendedName>
</protein>
<keyword evidence="7" id="KW-0472">Membrane</keyword>
<dbReference type="Proteomes" id="UP000030752">
    <property type="component" value="Unassembled WGS sequence"/>
</dbReference>
<keyword evidence="3" id="KW-0238">DNA-binding</keyword>
<dbReference type="CDD" id="cd00067">
    <property type="entry name" value="GAL4"/>
    <property type="match status" value="1"/>
</dbReference>